<organism evidence="3 4">
    <name type="scientific">Dactylonectria estremocensis</name>
    <dbReference type="NCBI Taxonomy" id="1079267"/>
    <lineage>
        <taxon>Eukaryota</taxon>
        <taxon>Fungi</taxon>
        <taxon>Dikarya</taxon>
        <taxon>Ascomycota</taxon>
        <taxon>Pezizomycotina</taxon>
        <taxon>Sordariomycetes</taxon>
        <taxon>Hypocreomycetidae</taxon>
        <taxon>Hypocreales</taxon>
        <taxon>Nectriaceae</taxon>
        <taxon>Dactylonectria</taxon>
    </lineage>
</organism>
<dbReference type="OrthoDB" id="3832628at2759"/>
<dbReference type="Pfam" id="PF13002">
    <property type="entry name" value="LDB19"/>
    <property type="match status" value="1"/>
</dbReference>
<evidence type="ECO:0000256" key="1">
    <source>
        <dbReference type="SAM" id="MobiDB-lite"/>
    </source>
</evidence>
<name>A0A9P9ERJ0_9HYPO</name>
<reference evidence="3" key="1">
    <citation type="journal article" date="2021" name="Nat. Commun.">
        <title>Genetic determinants of endophytism in the Arabidopsis root mycobiome.</title>
        <authorList>
            <person name="Mesny F."/>
            <person name="Miyauchi S."/>
            <person name="Thiergart T."/>
            <person name="Pickel B."/>
            <person name="Atanasova L."/>
            <person name="Karlsson M."/>
            <person name="Huettel B."/>
            <person name="Barry K.W."/>
            <person name="Haridas S."/>
            <person name="Chen C."/>
            <person name="Bauer D."/>
            <person name="Andreopoulos W."/>
            <person name="Pangilinan J."/>
            <person name="LaButti K."/>
            <person name="Riley R."/>
            <person name="Lipzen A."/>
            <person name="Clum A."/>
            <person name="Drula E."/>
            <person name="Henrissat B."/>
            <person name="Kohler A."/>
            <person name="Grigoriev I.V."/>
            <person name="Martin F.M."/>
            <person name="Hacquard S."/>
        </authorList>
    </citation>
    <scope>NUCLEOTIDE SEQUENCE</scope>
    <source>
        <strain evidence="3">MPI-CAGE-AT-0021</strain>
    </source>
</reference>
<dbReference type="Gene3D" id="2.60.40.640">
    <property type="match status" value="1"/>
</dbReference>
<gene>
    <name evidence="3" type="ORF">B0J13DRAFT_585520</name>
</gene>
<dbReference type="EMBL" id="JAGMUU010000011">
    <property type="protein sequence ID" value="KAH7142807.1"/>
    <property type="molecule type" value="Genomic_DNA"/>
</dbReference>
<dbReference type="Proteomes" id="UP000717696">
    <property type="component" value="Unassembled WGS sequence"/>
</dbReference>
<keyword evidence="4" id="KW-1185">Reference proteome</keyword>
<proteinExistence type="predicted"/>
<feature type="domain" description="LDB19 N-terminal" evidence="2">
    <location>
        <begin position="92"/>
        <end position="260"/>
    </location>
</feature>
<evidence type="ECO:0000313" key="4">
    <source>
        <dbReference type="Proteomes" id="UP000717696"/>
    </source>
</evidence>
<evidence type="ECO:0000313" key="3">
    <source>
        <dbReference type="EMBL" id="KAH7142807.1"/>
    </source>
</evidence>
<dbReference type="InterPro" id="IPR024391">
    <property type="entry name" value="LDB19_N"/>
</dbReference>
<protein>
    <recommendedName>
        <fullName evidence="2">LDB19 N-terminal domain-containing protein</fullName>
    </recommendedName>
</protein>
<dbReference type="AlphaFoldDB" id="A0A9P9ERJ0"/>
<accession>A0A9P9ERJ0</accession>
<dbReference type="InterPro" id="IPR014752">
    <property type="entry name" value="Arrestin-like_C"/>
</dbReference>
<feature type="region of interest" description="Disordered" evidence="1">
    <location>
        <begin position="378"/>
        <end position="401"/>
    </location>
</feature>
<comment type="caution">
    <text evidence="3">The sequence shown here is derived from an EMBL/GenBank/DDBJ whole genome shotgun (WGS) entry which is preliminary data.</text>
</comment>
<sequence length="401" mass="44986">MAEPSQISKPDRIFPISIFSPKSPNSTTAAVTLSWTLESPSITLFDKGADGVGALFSGLLFVHVAGDFVEVDALVASLSIQLRRRPSQSRWGSCVDCQIQPINIETWNFLSSPTTLSRGTHQFPFSSFVPGHYPATVNIPALSISYNLKATIDVARSANQHTISNNSIELKNSIMVKRVSSQPKPPHHLYVELQPLKARVRVLYDRVIEPEGANQVVLHLVNLLDYDEIPQRIVFWRLTSVSWKFEEIIQHSFPLCKHHTTPFRTANEPTTDIRVLAKGIVRKVWETDGIGGDGTADLKFSYAIDRQRFPGHECRYACDVKPFYGLAAKHSLEIEIFLSQETAPESKPHLVAPTTKGFFHRLRFDINLMRHADGEVNWDEETPPVYQDAASQPPAYTEEEA</sequence>
<evidence type="ECO:0000259" key="2">
    <source>
        <dbReference type="Pfam" id="PF13002"/>
    </source>
</evidence>